<dbReference type="InterPro" id="IPR004158">
    <property type="entry name" value="DUF247_pln"/>
</dbReference>
<keyword evidence="2" id="KW-1133">Transmembrane helix</keyword>
<dbReference type="Pfam" id="PF03140">
    <property type="entry name" value="DUF247"/>
    <property type="match status" value="1"/>
</dbReference>
<dbReference type="PANTHER" id="PTHR31170">
    <property type="entry name" value="BNAC04G53230D PROTEIN"/>
    <property type="match status" value="1"/>
</dbReference>
<keyword evidence="4" id="KW-1185">Reference proteome</keyword>
<evidence type="ECO:0000256" key="2">
    <source>
        <dbReference type="SAM" id="Phobius"/>
    </source>
</evidence>
<evidence type="ECO:0000313" key="4">
    <source>
        <dbReference type="Proteomes" id="UP000623129"/>
    </source>
</evidence>
<dbReference type="PANTHER" id="PTHR31170:SF18">
    <property type="entry name" value="(WILD MALAYSIAN BANANA) HYPOTHETICAL PROTEIN"/>
    <property type="match status" value="1"/>
</dbReference>
<feature type="compositionally biased region" description="Polar residues" evidence="1">
    <location>
        <begin position="45"/>
        <end position="55"/>
    </location>
</feature>
<feature type="compositionally biased region" description="Basic and acidic residues" evidence="1">
    <location>
        <begin position="23"/>
        <end position="44"/>
    </location>
</feature>
<dbReference type="EMBL" id="SWLB01000001">
    <property type="protein sequence ID" value="KAF3341988.1"/>
    <property type="molecule type" value="Genomic_DNA"/>
</dbReference>
<name>A0A833RLB9_9POAL</name>
<gene>
    <name evidence="3" type="ORF">FCM35_KLT00626</name>
</gene>
<accession>A0A833RLB9</accession>
<feature type="transmembrane region" description="Helical" evidence="2">
    <location>
        <begin position="531"/>
        <end position="558"/>
    </location>
</feature>
<keyword evidence="2" id="KW-0472">Membrane</keyword>
<sequence length="568" mass="65437">MGNAPSSQENEERRRHMARGKRPVPEFHPKQQNQRSEKPERTEINRAQASSSVSNQETVVECGDARIQMLAYSIRSDLKIDCPMVVIDHGRLRHLSHLSKVPHRMASLNPRAYMPSVVSIGPYHWGSSSLKGMEVEKRQFLELNLWSKDENTWNSYVEVIAKLEADARRYYPDCVNAMDTNAFLSMMLLDGFYMFGLFYPLSFVRVQSNEAHDAVDIWHDLLLLENQIPFVIVEHIAEQWAQNAGEDSEIVLAMIKEQAAGSIESVLCNLSMPFAIDPSQRPEKFEHLLYLFHAYFKPSNLRNSVITPGDQTPTSGPPNLMNMNQYSVGRVAGRVLYKLSIVFLNWAYNFYNQNRQHQIENSDSTSQHTSHCHLHLHRAVQYDEAGIKFKTKEGGGHNRHSLLDITISKDVLEIPRLRIDESLYWLFGNLIAFEQTNASIEKDVTAYVIFMSQLMATEDDVNLLSKEGIVQHQLGSNRDVSILFANLAREVMFDFDSEYHLSPVCEALEERYRKPRKWRPMCARRYCANPWVWLGAFIIFLMFVCTVIMTVFTIMAYVRLPDHPPDKN</sequence>
<organism evidence="3 4">
    <name type="scientific">Carex littledalei</name>
    <dbReference type="NCBI Taxonomy" id="544730"/>
    <lineage>
        <taxon>Eukaryota</taxon>
        <taxon>Viridiplantae</taxon>
        <taxon>Streptophyta</taxon>
        <taxon>Embryophyta</taxon>
        <taxon>Tracheophyta</taxon>
        <taxon>Spermatophyta</taxon>
        <taxon>Magnoliopsida</taxon>
        <taxon>Liliopsida</taxon>
        <taxon>Poales</taxon>
        <taxon>Cyperaceae</taxon>
        <taxon>Cyperoideae</taxon>
        <taxon>Cariceae</taxon>
        <taxon>Carex</taxon>
        <taxon>Carex subgen. Euthyceras</taxon>
    </lineage>
</organism>
<dbReference type="OrthoDB" id="672127at2759"/>
<protein>
    <submittedName>
        <fullName evidence="3">Uncharacterized protein</fullName>
    </submittedName>
</protein>
<reference evidence="3" key="1">
    <citation type="submission" date="2020-01" db="EMBL/GenBank/DDBJ databases">
        <title>Genome sequence of Kobresia littledalei, the first chromosome-level genome in the family Cyperaceae.</title>
        <authorList>
            <person name="Qu G."/>
        </authorList>
    </citation>
    <scope>NUCLEOTIDE SEQUENCE</scope>
    <source>
        <strain evidence="3">C.B.Clarke</strain>
        <tissue evidence="3">Leaf</tissue>
    </source>
</reference>
<dbReference type="Proteomes" id="UP000623129">
    <property type="component" value="Unassembled WGS sequence"/>
</dbReference>
<evidence type="ECO:0000313" key="3">
    <source>
        <dbReference type="EMBL" id="KAF3341988.1"/>
    </source>
</evidence>
<keyword evidence="2" id="KW-0812">Transmembrane</keyword>
<dbReference type="AlphaFoldDB" id="A0A833RLB9"/>
<feature type="region of interest" description="Disordered" evidence="1">
    <location>
        <begin position="1"/>
        <end position="55"/>
    </location>
</feature>
<proteinExistence type="predicted"/>
<evidence type="ECO:0000256" key="1">
    <source>
        <dbReference type="SAM" id="MobiDB-lite"/>
    </source>
</evidence>
<comment type="caution">
    <text evidence="3">The sequence shown here is derived from an EMBL/GenBank/DDBJ whole genome shotgun (WGS) entry which is preliminary data.</text>
</comment>